<protein>
    <recommendedName>
        <fullName evidence="1">HEPN AbiU2-like domain-containing protein</fullName>
    </recommendedName>
</protein>
<accession>A0ABV6LT49</accession>
<feature type="domain" description="HEPN AbiU2-like" evidence="1">
    <location>
        <begin position="11"/>
        <end position="191"/>
    </location>
</feature>
<evidence type="ECO:0000259" key="1">
    <source>
        <dbReference type="Pfam" id="PF18734"/>
    </source>
</evidence>
<comment type="caution">
    <text evidence="2">The sequence shown here is derived from an EMBL/GenBank/DDBJ whole genome shotgun (WGS) entry which is preliminary data.</text>
</comment>
<evidence type="ECO:0000313" key="3">
    <source>
        <dbReference type="Proteomes" id="UP001589836"/>
    </source>
</evidence>
<dbReference type="Pfam" id="PF18734">
    <property type="entry name" value="HEPN_AbiU2"/>
    <property type="match status" value="1"/>
</dbReference>
<dbReference type="InterPro" id="IPR040704">
    <property type="entry name" value="HEPN_AbiU2"/>
</dbReference>
<reference evidence="2 3" key="1">
    <citation type="submission" date="2024-09" db="EMBL/GenBank/DDBJ databases">
        <authorList>
            <person name="Sun Q."/>
            <person name="Mori K."/>
        </authorList>
    </citation>
    <scope>NUCLEOTIDE SEQUENCE [LARGE SCALE GENOMIC DNA]</scope>
    <source>
        <strain evidence="2 3">NCAIM B.02529</strain>
    </source>
</reference>
<gene>
    <name evidence="2" type="ORF">ACFFGV_18170</name>
</gene>
<proteinExistence type="predicted"/>
<sequence length="226" mass="26800">MSNTYNILSHFESYKDGLIQEVISLNSFLELYVHIRRKRNDRLEILNKSPAFFQLTQESLLTSVIVGLTKIFERRNKNGRTIYNFLNYIEWNYKGIFLNKPKLNTTEITVDIIKEQRFKLEQQDHLLNNLFAWRDKSFAHMDKKYFEDRAQLGEDFPLTIKQLRLLIELVAEILNVVEGAYSDSSWSFNATNVTDIDNILDWLHKVEPYKGEINNLVREGYLNRNI</sequence>
<dbReference type="EMBL" id="JBHLTP010000013">
    <property type="protein sequence ID" value="MFC0525514.1"/>
    <property type="molecule type" value="Genomic_DNA"/>
</dbReference>
<evidence type="ECO:0000313" key="2">
    <source>
        <dbReference type="EMBL" id="MFC0525514.1"/>
    </source>
</evidence>
<name>A0ABV6LT49_9BACI</name>
<dbReference type="RefSeq" id="WP_377350868.1">
    <property type="nucleotide sequence ID" value="NZ_JBHLTP010000013.1"/>
</dbReference>
<dbReference type="Proteomes" id="UP001589836">
    <property type="component" value="Unassembled WGS sequence"/>
</dbReference>
<keyword evidence="3" id="KW-1185">Reference proteome</keyword>
<organism evidence="2 3">
    <name type="scientific">Pontibacillus salicampi</name>
    <dbReference type="NCBI Taxonomy" id="1449801"/>
    <lineage>
        <taxon>Bacteria</taxon>
        <taxon>Bacillati</taxon>
        <taxon>Bacillota</taxon>
        <taxon>Bacilli</taxon>
        <taxon>Bacillales</taxon>
        <taxon>Bacillaceae</taxon>
        <taxon>Pontibacillus</taxon>
    </lineage>
</organism>